<feature type="compositionally biased region" description="Acidic residues" evidence="1">
    <location>
        <begin position="237"/>
        <end position="255"/>
    </location>
</feature>
<evidence type="ECO:0000313" key="3">
    <source>
        <dbReference type="Proteomes" id="UP000266841"/>
    </source>
</evidence>
<accession>K0T0N1</accession>
<dbReference type="AlphaFoldDB" id="K0T0N1"/>
<reference evidence="2 3" key="1">
    <citation type="journal article" date="2012" name="Genome Biol.">
        <title>Genome and low-iron response of an oceanic diatom adapted to chronic iron limitation.</title>
        <authorList>
            <person name="Lommer M."/>
            <person name="Specht M."/>
            <person name="Roy A.S."/>
            <person name="Kraemer L."/>
            <person name="Andreson R."/>
            <person name="Gutowska M.A."/>
            <person name="Wolf J."/>
            <person name="Bergner S.V."/>
            <person name="Schilhabel M.B."/>
            <person name="Klostermeier U.C."/>
            <person name="Beiko R.G."/>
            <person name="Rosenstiel P."/>
            <person name="Hippler M."/>
            <person name="Laroche J."/>
        </authorList>
    </citation>
    <scope>NUCLEOTIDE SEQUENCE [LARGE SCALE GENOMIC DNA]</scope>
    <source>
        <strain evidence="2 3">CCMP1005</strain>
    </source>
</reference>
<gene>
    <name evidence="2" type="ORF">THAOC_12183</name>
</gene>
<sequence length="284" mass="29587">MAPGSTPTSPRSPREAAAKMAAAAAAALDDAARSDEERDERERDAKRDASRSKTVAFDSNVQTMSMSPRSAAGGQDGGREDGSDAGEPAAAAEDANEEPEGNGRSVDFVLPPARRTVGTATGRTGAQSPTMSPRRPSSFLCGTWGAPAPRTDSPPVPSDNMSYTLTFDDETTIASGRSRDMLFSFEDDTTLLSGDSAALGGGIEMRKTWTIEEDEEVGAAGDDRDGEGVELGLGDAGLEDADAPEDDAEAPDEMSPDEKSLDESASTRRSASRTRGASSATRRS</sequence>
<comment type="caution">
    <text evidence="2">The sequence shown here is derived from an EMBL/GenBank/DDBJ whole genome shotgun (WGS) entry which is preliminary data.</text>
</comment>
<proteinExistence type="predicted"/>
<feature type="compositionally biased region" description="Polar residues" evidence="1">
    <location>
        <begin position="57"/>
        <end position="68"/>
    </location>
</feature>
<dbReference type="EMBL" id="AGNL01014142">
    <property type="protein sequence ID" value="EJK66851.1"/>
    <property type="molecule type" value="Genomic_DNA"/>
</dbReference>
<keyword evidence="3" id="KW-1185">Reference proteome</keyword>
<feature type="compositionally biased region" description="Low complexity" evidence="1">
    <location>
        <begin position="1"/>
        <end position="11"/>
    </location>
</feature>
<feature type="compositionally biased region" description="Low complexity" evidence="1">
    <location>
        <begin position="267"/>
        <end position="284"/>
    </location>
</feature>
<feature type="compositionally biased region" description="Low complexity" evidence="1">
    <location>
        <begin position="113"/>
        <end position="126"/>
    </location>
</feature>
<dbReference type="Proteomes" id="UP000266841">
    <property type="component" value="Unassembled WGS sequence"/>
</dbReference>
<feature type="compositionally biased region" description="Low complexity" evidence="1">
    <location>
        <begin position="18"/>
        <end position="29"/>
    </location>
</feature>
<name>K0T0N1_THAOC</name>
<organism evidence="2 3">
    <name type="scientific">Thalassiosira oceanica</name>
    <name type="common">Marine diatom</name>
    <dbReference type="NCBI Taxonomy" id="159749"/>
    <lineage>
        <taxon>Eukaryota</taxon>
        <taxon>Sar</taxon>
        <taxon>Stramenopiles</taxon>
        <taxon>Ochrophyta</taxon>
        <taxon>Bacillariophyta</taxon>
        <taxon>Coscinodiscophyceae</taxon>
        <taxon>Thalassiosirophycidae</taxon>
        <taxon>Thalassiosirales</taxon>
        <taxon>Thalassiosiraceae</taxon>
        <taxon>Thalassiosira</taxon>
    </lineage>
</organism>
<evidence type="ECO:0000256" key="1">
    <source>
        <dbReference type="SAM" id="MobiDB-lite"/>
    </source>
</evidence>
<feature type="region of interest" description="Disordered" evidence="1">
    <location>
        <begin position="206"/>
        <end position="284"/>
    </location>
</feature>
<feature type="compositionally biased region" description="Basic and acidic residues" evidence="1">
    <location>
        <begin position="30"/>
        <end position="51"/>
    </location>
</feature>
<evidence type="ECO:0000313" key="2">
    <source>
        <dbReference type="EMBL" id="EJK66851.1"/>
    </source>
</evidence>
<protein>
    <submittedName>
        <fullName evidence="2">Uncharacterized protein</fullName>
    </submittedName>
</protein>
<feature type="region of interest" description="Disordered" evidence="1">
    <location>
        <begin position="1"/>
        <end position="162"/>
    </location>
</feature>
<feature type="compositionally biased region" description="Basic and acidic residues" evidence="1">
    <location>
        <begin position="256"/>
        <end position="266"/>
    </location>
</feature>